<feature type="binding site" evidence="7">
    <location>
        <begin position="176"/>
        <end position="177"/>
    </location>
    <ligand>
        <name>UDP-N-acetyl-alpha-D-muramoyl-L-alanyl-D-glutamate</name>
        <dbReference type="ChEBI" id="CHEBI:83900"/>
    </ligand>
</feature>
<feature type="binding site" evidence="7">
    <location>
        <position position="425"/>
    </location>
    <ligand>
        <name>meso-2,6-diaminopimelate</name>
        <dbReference type="ChEBI" id="CHEBI:57791"/>
    </ligand>
</feature>
<keyword evidence="7" id="KW-0963">Cytoplasm</keyword>
<dbReference type="InterPro" id="IPR005761">
    <property type="entry name" value="UDP-N-AcMur-Glu-dNH2Pim_ligase"/>
</dbReference>
<proteinExistence type="inferred from homology"/>
<evidence type="ECO:0000313" key="13">
    <source>
        <dbReference type="Proteomes" id="UP000460272"/>
    </source>
</evidence>
<feature type="binding site" evidence="7">
    <location>
        <begin position="449"/>
        <end position="452"/>
    </location>
    <ligand>
        <name>meso-2,6-diaminopimelate</name>
        <dbReference type="ChEBI" id="CHEBI:57791"/>
    </ligand>
</feature>
<dbReference type="Proteomes" id="UP000460272">
    <property type="component" value="Unassembled WGS sequence"/>
</dbReference>
<evidence type="ECO:0000259" key="11">
    <source>
        <dbReference type="Pfam" id="PF08245"/>
    </source>
</evidence>
<dbReference type="Gene3D" id="3.40.1190.10">
    <property type="entry name" value="Mur-like, catalytic domain"/>
    <property type="match status" value="1"/>
</dbReference>
<dbReference type="EC" id="6.3.2.13" evidence="7"/>
<feature type="binding site" evidence="7">
    <location>
        <begin position="134"/>
        <end position="140"/>
    </location>
    <ligand>
        <name>ATP</name>
        <dbReference type="ChEBI" id="CHEBI:30616"/>
    </ligand>
</feature>
<comment type="PTM">
    <text evidence="7">Carboxylation is probably crucial for Mg(2+) binding and, consequently, for the gamma-phosphate positioning of ATP.</text>
</comment>
<keyword evidence="5 7" id="KW-0131">Cell cycle</keyword>
<feature type="domain" description="Mur ligase C-terminal" evidence="10">
    <location>
        <begin position="389"/>
        <end position="507"/>
    </location>
</feature>
<dbReference type="Pfam" id="PF01225">
    <property type="entry name" value="Mur_ligase"/>
    <property type="match status" value="1"/>
</dbReference>
<gene>
    <name evidence="7" type="primary">murE</name>
    <name evidence="12" type="ORF">EAS64_22355</name>
</gene>
<dbReference type="GO" id="GO:0008360">
    <property type="term" value="P:regulation of cell shape"/>
    <property type="evidence" value="ECO:0007669"/>
    <property type="project" value="UniProtKB-KW"/>
</dbReference>
<keyword evidence="7" id="KW-0067">ATP-binding</keyword>
<dbReference type="NCBIfam" id="NF001124">
    <property type="entry name" value="PRK00139.1-2"/>
    <property type="match status" value="1"/>
</dbReference>
<accession>A0A6P2BVV0</accession>
<evidence type="ECO:0000256" key="2">
    <source>
        <dbReference type="ARBA" id="ARBA00022618"/>
    </source>
</evidence>
<evidence type="ECO:0000256" key="6">
    <source>
        <dbReference type="ARBA" id="ARBA00023316"/>
    </source>
</evidence>
<comment type="caution">
    <text evidence="12">The sequence shown here is derived from an EMBL/GenBank/DDBJ whole genome shotgun (WGS) entry which is preliminary data.</text>
</comment>
<dbReference type="GO" id="GO:0071555">
    <property type="term" value="P:cell wall organization"/>
    <property type="evidence" value="ECO:0007669"/>
    <property type="project" value="UniProtKB-KW"/>
</dbReference>
<dbReference type="NCBIfam" id="NF001126">
    <property type="entry name" value="PRK00139.1-4"/>
    <property type="match status" value="1"/>
</dbReference>
<feature type="domain" description="Mur ligase N-terminal catalytic" evidence="9">
    <location>
        <begin position="44"/>
        <end position="114"/>
    </location>
</feature>
<keyword evidence="3 7" id="KW-0133">Cell shape</keyword>
<dbReference type="PANTHER" id="PTHR23135">
    <property type="entry name" value="MUR LIGASE FAMILY MEMBER"/>
    <property type="match status" value="1"/>
</dbReference>
<dbReference type="NCBIfam" id="TIGR01085">
    <property type="entry name" value="murE"/>
    <property type="match status" value="1"/>
</dbReference>
<dbReference type="InterPro" id="IPR000713">
    <property type="entry name" value="Mur_ligase_N"/>
</dbReference>
<evidence type="ECO:0000256" key="8">
    <source>
        <dbReference type="RuleBase" id="RU004135"/>
    </source>
</evidence>
<dbReference type="InterPro" id="IPR036615">
    <property type="entry name" value="Mur_ligase_C_dom_sf"/>
</dbReference>
<keyword evidence="7" id="KW-0460">Magnesium</keyword>
<evidence type="ECO:0000256" key="5">
    <source>
        <dbReference type="ARBA" id="ARBA00023306"/>
    </source>
</evidence>
<evidence type="ECO:0000256" key="4">
    <source>
        <dbReference type="ARBA" id="ARBA00022984"/>
    </source>
</evidence>
<dbReference type="GO" id="GO:0000287">
    <property type="term" value="F:magnesium ion binding"/>
    <property type="evidence" value="ECO:0007669"/>
    <property type="project" value="UniProtKB-UniRule"/>
</dbReference>
<evidence type="ECO:0000256" key="1">
    <source>
        <dbReference type="ARBA" id="ARBA00005898"/>
    </source>
</evidence>
<dbReference type="Pfam" id="PF02875">
    <property type="entry name" value="Mur_ligase_C"/>
    <property type="match status" value="1"/>
</dbReference>
<feature type="modified residue" description="N6-carboxylysine" evidence="7">
    <location>
        <position position="243"/>
    </location>
</feature>
<feature type="binding site" evidence="7">
    <location>
        <position position="203"/>
    </location>
    <ligand>
        <name>UDP-N-acetyl-alpha-D-muramoyl-L-alanyl-D-glutamate</name>
        <dbReference type="ChEBI" id="CHEBI:83900"/>
    </ligand>
</feature>
<name>A0A6P2BVV0_9ACTN</name>
<dbReference type="Gene3D" id="3.40.1390.10">
    <property type="entry name" value="MurE/MurF, N-terminal domain"/>
    <property type="match status" value="1"/>
</dbReference>
<dbReference type="UniPathway" id="UPA00219"/>
<feature type="binding site" evidence="7">
    <location>
        <position position="505"/>
    </location>
    <ligand>
        <name>meso-2,6-diaminopimelate</name>
        <dbReference type="ChEBI" id="CHEBI:57791"/>
    </ligand>
</feature>
<organism evidence="12 13">
    <name type="scientific">Trebonia kvetii</name>
    <dbReference type="NCBI Taxonomy" id="2480626"/>
    <lineage>
        <taxon>Bacteria</taxon>
        <taxon>Bacillati</taxon>
        <taxon>Actinomycetota</taxon>
        <taxon>Actinomycetes</taxon>
        <taxon>Streptosporangiales</taxon>
        <taxon>Treboniaceae</taxon>
        <taxon>Trebonia</taxon>
    </lineage>
</organism>
<dbReference type="GO" id="GO:0009252">
    <property type="term" value="P:peptidoglycan biosynthetic process"/>
    <property type="evidence" value="ECO:0007669"/>
    <property type="project" value="UniProtKB-UniRule"/>
</dbReference>
<dbReference type="InterPro" id="IPR004101">
    <property type="entry name" value="Mur_ligase_C"/>
</dbReference>
<feature type="binding site" evidence="7">
    <location>
        <position position="49"/>
    </location>
    <ligand>
        <name>UDP-N-acetyl-alpha-D-muramoyl-L-alanyl-D-glutamate</name>
        <dbReference type="ChEBI" id="CHEBI:83900"/>
    </ligand>
</feature>
<comment type="subcellular location">
    <subcellularLocation>
        <location evidence="7 8">Cytoplasm</location>
    </subcellularLocation>
</comment>
<dbReference type="EMBL" id="RPFW01000004">
    <property type="protein sequence ID" value="TVZ03184.1"/>
    <property type="molecule type" value="Genomic_DNA"/>
</dbReference>
<dbReference type="SUPFAM" id="SSF53623">
    <property type="entry name" value="MurD-like peptide ligases, catalytic domain"/>
    <property type="match status" value="1"/>
</dbReference>
<dbReference type="AlphaFoldDB" id="A0A6P2BVV0"/>
<keyword evidence="7 12" id="KW-0436">Ligase</keyword>
<feature type="short sequence motif" description="Meso-diaminopimelate recognition motif" evidence="7">
    <location>
        <begin position="449"/>
        <end position="452"/>
    </location>
</feature>
<dbReference type="SUPFAM" id="SSF53244">
    <property type="entry name" value="MurD-like peptide ligases, peptide-binding domain"/>
    <property type="match status" value="1"/>
</dbReference>
<feature type="binding site" evidence="7">
    <location>
        <position position="509"/>
    </location>
    <ligand>
        <name>meso-2,6-diaminopimelate</name>
        <dbReference type="ChEBI" id="CHEBI:57791"/>
    </ligand>
</feature>
<reference evidence="12 13" key="1">
    <citation type="submission" date="2018-11" db="EMBL/GenBank/DDBJ databases">
        <title>Trebonia kvetii gen.nov., sp.nov., a novel acidophilic actinobacterium, and proposal of the new actinobacterial family Treboniaceae fam. nov.</title>
        <authorList>
            <person name="Rapoport D."/>
            <person name="Sagova-Mareckova M."/>
            <person name="Sedlacek I."/>
            <person name="Provaznik J."/>
            <person name="Kralova S."/>
            <person name="Pavlinic D."/>
            <person name="Benes V."/>
            <person name="Kopecky J."/>
        </authorList>
    </citation>
    <scope>NUCLEOTIDE SEQUENCE [LARGE SCALE GENOMIC DNA]</scope>
    <source>
        <strain evidence="12 13">15Tr583</strain>
    </source>
</reference>
<dbReference type="Pfam" id="PF08245">
    <property type="entry name" value="Mur_ligase_M"/>
    <property type="match status" value="1"/>
</dbReference>
<feature type="binding site" evidence="7">
    <location>
        <position position="51"/>
    </location>
    <ligand>
        <name>UDP-N-acetyl-alpha-D-muramoyl-L-alanyl-D-glutamate</name>
        <dbReference type="ChEBI" id="CHEBI:83900"/>
    </ligand>
</feature>
<protein>
    <recommendedName>
        <fullName evidence="7">UDP-N-acetylmuramoyl-L-alanyl-D-glutamate--2,6-diaminopimelate ligase</fullName>
        <ecNumber evidence="7">6.3.2.13</ecNumber>
    </recommendedName>
    <alternativeName>
        <fullName evidence="7">Meso-A2pm-adding enzyme</fullName>
    </alternativeName>
    <alternativeName>
        <fullName evidence="7">Meso-diaminopimelate-adding enzyme</fullName>
    </alternativeName>
    <alternativeName>
        <fullName evidence="7">UDP-MurNAc-L-Ala-D-Glu:meso-diaminopimelate ligase</fullName>
    </alternativeName>
    <alternativeName>
        <fullName evidence="7">UDP-MurNAc-tripeptide synthetase</fullName>
    </alternativeName>
    <alternativeName>
        <fullName evidence="7">UDP-N-acetylmuramyl-tripeptide synthetase</fullName>
    </alternativeName>
</protein>
<feature type="binding site" evidence="7">
    <location>
        <position position="211"/>
    </location>
    <ligand>
        <name>UDP-N-acetyl-alpha-D-muramoyl-L-alanyl-D-glutamate</name>
        <dbReference type="ChEBI" id="CHEBI:83900"/>
    </ligand>
</feature>
<keyword evidence="6 7" id="KW-0961">Cell wall biogenesis/degradation</keyword>
<evidence type="ECO:0000256" key="3">
    <source>
        <dbReference type="ARBA" id="ARBA00022960"/>
    </source>
</evidence>
<comment type="similarity">
    <text evidence="1 7">Belongs to the MurCDEF family. MurE subfamily.</text>
</comment>
<dbReference type="SUPFAM" id="SSF63418">
    <property type="entry name" value="MurE/MurF N-terminal domain"/>
    <property type="match status" value="1"/>
</dbReference>
<evidence type="ECO:0000259" key="10">
    <source>
        <dbReference type="Pfam" id="PF02875"/>
    </source>
</evidence>
<sequence length="545" mass="55871">MLADFGYPLGVIRPARLAPRPLSGLAELLGVARSGSIGSEAGRLSGVTLDSRAVRPGDLYAALPGARTHGAAYSDQAVAAGAVAILTDPDGRDRAARTGVPVFVVSNPRDRLGDVSCWIYGDPSQRMTMIGVTGTSGKTTTSYLCEAGLRAAGHSTGLVGGVEIKIGSELVKASLTTPEAPDLQALLAVMAERRVSAVAMEVSSHSLALGRVAGTRYSVGVFTNLSQDHLDFHAGFEDYFRAKAKLFTPAYSAVGVVNVADRYGRRLIAEASVPIVTFCADPSSGAYAQAEWRAADVRCGADGSTFRVVGPGGVEADASVTLPGPFNVANALGAIVALVEAGVDLADAVQGVATCPGVPGRLQRVPQPAGLTAYGLLGQRAPRDGLPDAFVDYSHKPGAVEAVLTALRPVTSGELIVVLGCGGDRDRGKRPLMGAAAARLADVAILTNDNPRSEDPLAILAEMLNGVLGVPQGERARLIIEPDRAAAIDLAVARAGKGDVVLVAGKGHETGQYVGAAVLPFDDVEVTAAALARHAELGAERGGIA</sequence>
<keyword evidence="4 7" id="KW-0573">Peptidoglycan synthesis</keyword>
<comment type="cofactor">
    <cofactor evidence="7">
        <name>Mg(2+)</name>
        <dbReference type="ChEBI" id="CHEBI:18420"/>
    </cofactor>
</comment>
<keyword evidence="2 7" id="KW-0132">Cell division</keyword>
<comment type="caution">
    <text evidence="7">Lacks conserved residue(s) required for the propagation of feature annotation.</text>
</comment>
<dbReference type="Gene3D" id="3.90.190.20">
    <property type="entry name" value="Mur ligase, C-terminal domain"/>
    <property type="match status" value="1"/>
</dbReference>
<dbReference type="InterPro" id="IPR035911">
    <property type="entry name" value="MurE/MurF_N"/>
</dbReference>
<dbReference type="OrthoDB" id="9800958at2"/>
<evidence type="ECO:0000313" key="12">
    <source>
        <dbReference type="EMBL" id="TVZ03184.1"/>
    </source>
</evidence>
<dbReference type="PANTHER" id="PTHR23135:SF4">
    <property type="entry name" value="UDP-N-ACETYLMURAMOYL-L-ALANYL-D-GLUTAMATE--2,6-DIAMINOPIMELATE LIGASE MURE HOMOLOG, CHLOROPLASTIC"/>
    <property type="match status" value="1"/>
</dbReference>
<feature type="domain" description="Mur ligase central" evidence="11">
    <location>
        <begin position="132"/>
        <end position="337"/>
    </location>
</feature>
<evidence type="ECO:0000259" key="9">
    <source>
        <dbReference type="Pfam" id="PF01225"/>
    </source>
</evidence>
<keyword evidence="13" id="KW-1185">Reference proteome</keyword>
<comment type="pathway">
    <text evidence="7 8">Cell wall biogenesis; peptidoglycan biosynthesis.</text>
</comment>
<dbReference type="InterPro" id="IPR013221">
    <property type="entry name" value="Mur_ligase_cen"/>
</dbReference>
<keyword evidence="7" id="KW-0547">Nucleotide-binding</keyword>
<dbReference type="HAMAP" id="MF_00208">
    <property type="entry name" value="MurE"/>
    <property type="match status" value="1"/>
</dbReference>
<comment type="function">
    <text evidence="7">Catalyzes the addition of meso-diaminopimelic acid to the nucleotide precursor UDP-N-acetylmuramoyl-L-alanyl-D-glutamate (UMAG) in the biosynthesis of bacterial cell-wall peptidoglycan.</text>
</comment>
<dbReference type="GO" id="GO:0008765">
    <property type="term" value="F:UDP-N-acetylmuramoylalanyl-D-glutamate-2,6-diaminopimelate ligase activity"/>
    <property type="evidence" value="ECO:0007669"/>
    <property type="project" value="UniProtKB-UniRule"/>
</dbReference>
<dbReference type="GO" id="GO:0005524">
    <property type="term" value="F:ATP binding"/>
    <property type="evidence" value="ECO:0007669"/>
    <property type="project" value="UniProtKB-UniRule"/>
</dbReference>
<comment type="catalytic activity">
    <reaction evidence="7">
        <text>UDP-N-acetyl-alpha-D-muramoyl-L-alanyl-D-glutamate + meso-2,6-diaminopimelate + ATP = UDP-N-acetyl-alpha-D-muramoyl-L-alanyl-gamma-D-glutamyl-meso-2,6-diaminopimelate + ADP + phosphate + H(+)</text>
        <dbReference type="Rhea" id="RHEA:23676"/>
        <dbReference type="ChEBI" id="CHEBI:15378"/>
        <dbReference type="ChEBI" id="CHEBI:30616"/>
        <dbReference type="ChEBI" id="CHEBI:43474"/>
        <dbReference type="ChEBI" id="CHEBI:57791"/>
        <dbReference type="ChEBI" id="CHEBI:83900"/>
        <dbReference type="ChEBI" id="CHEBI:83905"/>
        <dbReference type="ChEBI" id="CHEBI:456216"/>
        <dbReference type="EC" id="6.3.2.13"/>
    </reaction>
</comment>
<evidence type="ECO:0000256" key="7">
    <source>
        <dbReference type="HAMAP-Rule" id="MF_00208"/>
    </source>
</evidence>
<dbReference type="GO" id="GO:0051301">
    <property type="term" value="P:cell division"/>
    <property type="evidence" value="ECO:0007669"/>
    <property type="project" value="UniProtKB-KW"/>
</dbReference>
<dbReference type="GO" id="GO:0005737">
    <property type="term" value="C:cytoplasm"/>
    <property type="evidence" value="ECO:0007669"/>
    <property type="project" value="UniProtKB-SubCell"/>
</dbReference>
<dbReference type="InterPro" id="IPR036565">
    <property type="entry name" value="Mur-like_cat_sf"/>
</dbReference>